<dbReference type="Pfam" id="PF00892">
    <property type="entry name" value="EamA"/>
    <property type="match status" value="2"/>
</dbReference>
<feature type="domain" description="EamA" evidence="2">
    <location>
        <begin position="8"/>
        <end position="136"/>
    </location>
</feature>
<dbReference type="STRING" id="1122190.GCA_000621105_01402"/>
<keyword evidence="1" id="KW-0472">Membrane</keyword>
<comment type="caution">
    <text evidence="3">The sequence shown here is derived from an EMBL/GenBank/DDBJ whole genome shotgun (WGS) entry which is preliminary data.</text>
</comment>
<dbReference type="SUPFAM" id="SSF103481">
    <property type="entry name" value="Multidrug resistance efflux transporter EmrE"/>
    <property type="match status" value="2"/>
</dbReference>
<dbReference type="PANTHER" id="PTHR22911">
    <property type="entry name" value="ACYL-MALONYL CONDENSING ENZYME-RELATED"/>
    <property type="match status" value="1"/>
</dbReference>
<dbReference type="Gene3D" id="1.10.3730.20">
    <property type="match status" value="1"/>
</dbReference>
<dbReference type="AlphaFoldDB" id="A0A011NCX3"/>
<feature type="transmembrane region" description="Helical" evidence="1">
    <location>
        <begin position="149"/>
        <end position="167"/>
    </location>
</feature>
<accession>A0A011NCX3</accession>
<dbReference type="OrthoDB" id="9150437at2"/>
<feature type="transmembrane region" description="Helical" evidence="1">
    <location>
        <begin position="262"/>
        <end position="280"/>
    </location>
</feature>
<feature type="transmembrane region" description="Helical" evidence="1">
    <location>
        <begin position="92"/>
        <end position="114"/>
    </location>
</feature>
<feature type="transmembrane region" description="Helical" evidence="1">
    <location>
        <begin position="7"/>
        <end position="28"/>
    </location>
</feature>
<proteinExistence type="predicted"/>
<feature type="transmembrane region" description="Helical" evidence="1">
    <location>
        <begin position="208"/>
        <end position="225"/>
    </location>
</feature>
<feature type="transmembrane region" description="Helical" evidence="1">
    <location>
        <begin position="34"/>
        <end position="53"/>
    </location>
</feature>
<feature type="transmembrane region" description="Helical" evidence="1">
    <location>
        <begin position="179"/>
        <end position="196"/>
    </location>
</feature>
<evidence type="ECO:0000259" key="2">
    <source>
        <dbReference type="Pfam" id="PF00892"/>
    </source>
</evidence>
<name>A0A011NCX3_9PAST</name>
<dbReference type="InterPro" id="IPR000620">
    <property type="entry name" value="EamA_dom"/>
</dbReference>
<evidence type="ECO:0000313" key="3">
    <source>
        <dbReference type="EMBL" id="EXI62402.1"/>
    </source>
</evidence>
<dbReference type="Proteomes" id="UP000054123">
    <property type="component" value="Unassembled WGS sequence"/>
</dbReference>
<gene>
    <name evidence="3" type="ORF">AK33_03875</name>
</gene>
<feature type="transmembrane region" description="Helical" evidence="1">
    <location>
        <begin position="237"/>
        <end position="256"/>
    </location>
</feature>
<sequence length="282" mass="30928">MDKRTIALLKVHGTAIFFGASGIFGALIQSSAETIVLGRVMIALAMISLYFLWKKQPLVKLNFQQMGQQAVSAALLAAHWVTFFVAVKVGGVAVATLGFASFPAFVALFESLFFREKLRFREVVLLIAITVGLILVTPEFTFGNQATQGLLWGIFSALVYGILAVVNRKTMSKISGVQASWWQYIFATLFLLPFSAAELPSVSAQDWFWIFCVGFLCTTLAYTLFISSLDTINARTASMIISLEPVYAIAIAWVCFNEVPSLRMLIGGAIILLSVAWANLKK</sequence>
<evidence type="ECO:0000313" key="4">
    <source>
        <dbReference type="Proteomes" id="UP000054123"/>
    </source>
</evidence>
<reference evidence="3 4" key="1">
    <citation type="journal article" date="2014" name="Genome Announc.">
        <title>Genome Sequence of a Presumptive Mannheimia haemolytica Strain with an A1/A6-Cross-Reactive Serotype from a White-Tailed Deer (Odocoileus virginianus).</title>
        <authorList>
            <person name="Lawrence P.K."/>
            <person name="Bey R.F."/>
            <person name="Wiener B."/>
            <person name="Kittichotirat W."/>
            <person name="Bumgarner R.E."/>
        </authorList>
    </citation>
    <scope>NUCLEOTIDE SEQUENCE [LARGE SCALE GENOMIC DNA]</scope>
    <source>
        <strain evidence="3 4">PKL10</strain>
    </source>
</reference>
<feature type="domain" description="EamA" evidence="2">
    <location>
        <begin position="149"/>
        <end position="278"/>
    </location>
</feature>
<keyword evidence="1" id="KW-1133">Transmembrane helix</keyword>
<dbReference type="PATRIC" id="fig|1450449.3.peg.743"/>
<protein>
    <submittedName>
        <fullName evidence="3">Membrane protein</fullName>
    </submittedName>
</protein>
<dbReference type="PANTHER" id="PTHR22911:SF137">
    <property type="entry name" value="SOLUTE CARRIER FAMILY 35 MEMBER G2-RELATED"/>
    <property type="match status" value="1"/>
</dbReference>
<dbReference type="InterPro" id="IPR037185">
    <property type="entry name" value="EmrE-like"/>
</dbReference>
<dbReference type="GO" id="GO:0016020">
    <property type="term" value="C:membrane"/>
    <property type="evidence" value="ECO:0007669"/>
    <property type="project" value="InterPro"/>
</dbReference>
<dbReference type="EMBL" id="JANJ01000003">
    <property type="protein sequence ID" value="EXI62402.1"/>
    <property type="molecule type" value="Genomic_DNA"/>
</dbReference>
<dbReference type="RefSeq" id="WP_042802082.1">
    <property type="nucleotide sequence ID" value="NZ_AVSP01000013.1"/>
</dbReference>
<keyword evidence="1" id="KW-0812">Transmembrane</keyword>
<organism evidence="3 4">
    <name type="scientific">Mannheimia granulomatis</name>
    <dbReference type="NCBI Taxonomy" id="85402"/>
    <lineage>
        <taxon>Bacteria</taxon>
        <taxon>Pseudomonadati</taxon>
        <taxon>Pseudomonadota</taxon>
        <taxon>Gammaproteobacteria</taxon>
        <taxon>Pasteurellales</taxon>
        <taxon>Pasteurellaceae</taxon>
        <taxon>Mannheimia</taxon>
    </lineage>
</organism>
<evidence type="ECO:0000256" key="1">
    <source>
        <dbReference type="SAM" id="Phobius"/>
    </source>
</evidence>
<keyword evidence="4" id="KW-1185">Reference proteome</keyword>
<feature type="transmembrane region" description="Helical" evidence="1">
    <location>
        <begin position="65"/>
        <end position="86"/>
    </location>
</feature>
<feature type="transmembrane region" description="Helical" evidence="1">
    <location>
        <begin position="123"/>
        <end position="143"/>
    </location>
</feature>